<sequence length="175" mass="19595">MGKTSTSYVMIKQHDSPIPLSATALESLITTAAPFALGASRVPHAGHICIKRPKLLLYDYLWLEQTLPLKNDLQDDISYSHDHCSSHDHGFNASSDPAFALLPFYLLTIGLLFRDHDLLLWLTTLLPKHREVTSLWGPTVDGLCTLWEFALGQGDTPFLFNLVHTFSLLFSSRCN</sequence>
<dbReference type="EMBL" id="LT558123">
    <property type="protein sequence ID" value="SAM82186.1"/>
    <property type="molecule type" value="Genomic_DNA"/>
</dbReference>
<protein>
    <submittedName>
        <fullName evidence="1">Uncharacterized protein</fullName>
    </submittedName>
</protein>
<accession>A0A1K0HD19</accession>
<organism evidence="1 2">
    <name type="scientific">Ustilago bromivora</name>
    <dbReference type="NCBI Taxonomy" id="307758"/>
    <lineage>
        <taxon>Eukaryota</taxon>
        <taxon>Fungi</taxon>
        <taxon>Dikarya</taxon>
        <taxon>Basidiomycota</taxon>
        <taxon>Ustilaginomycotina</taxon>
        <taxon>Ustilaginomycetes</taxon>
        <taxon>Ustilaginales</taxon>
        <taxon>Ustilaginaceae</taxon>
        <taxon>Ustilago</taxon>
    </lineage>
</organism>
<evidence type="ECO:0000313" key="2">
    <source>
        <dbReference type="Proteomes" id="UP000179920"/>
    </source>
</evidence>
<reference evidence="2" key="1">
    <citation type="submission" date="2016-04" db="EMBL/GenBank/DDBJ databases">
        <authorList>
            <person name="Guldener U."/>
            <person name="Guldener U."/>
        </authorList>
    </citation>
    <scope>NUCLEOTIDE SEQUENCE [LARGE SCALE GENOMIC DNA]</scope>
    <source>
        <strain evidence="2">UB2112</strain>
    </source>
</reference>
<name>A0A1K0HD19_9BASI</name>
<evidence type="ECO:0000313" key="1">
    <source>
        <dbReference type="EMBL" id="SAM82186.1"/>
    </source>
</evidence>
<dbReference type="AlphaFoldDB" id="A0A1K0HD19"/>
<proteinExistence type="predicted"/>
<gene>
    <name evidence="1" type="ORF">UBRO_20644</name>
</gene>
<dbReference type="Proteomes" id="UP000179920">
    <property type="component" value="Chromosome VII"/>
</dbReference>